<comment type="caution">
    <text evidence="1">The sequence shown here is derived from an EMBL/GenBank/DDBJ whole genome shotgun (WGS) entry which is preliminary data.</text>
</comment>
<dbReference type="AlphaFoldDB" id="A0A7X2ITE5"/>
<dbReference type="PANTHER" id="PTHR39456">
    <property type="entry name" value="METAL-DEPENDENT HYDROLASE"/>
    <property type="match status" value="1"/>
</dbReference>
<dbReference type="InterPro" id="IPR016516">
    <property type="entry name" value="UCP07580"/>
</dbReference>
<sequence>MTTITYSYPVRRLRVDFDTRFVRYWYQGRPFETHWFNALSLGLPQAERYAISCIKQAQPLVRGTELEPLARAFIGQEATHNFVHGKCNAVLKEQGFDFVLDGYTQWRLRFAPWLATTTGLGITAAWEHFTAILCEYTLSGDGPAMEGCDEPVRSLWVWHCAEELEHKALAYDMFHAAGGGYVRLQACYLYGAMLFLSDFAMQTLHNMYRDRCLASPRVWGGALRYFFGRRGLFWFALPRWLAYFKPGFNPSQADHTSLVRRAFEQLDGNYSIVGADPA</sequence>
<organism evidence="1 2">
    <name type="scientific">Pseudoduganella rivuli</name>
    <dbReference type="NCBI Taxonomy" id="2666085"/>
    <lineage>
        <taxon>Bacteria</taxon>
        <taxon>Pseudomonadati</taxon>
        <taxon>Pseudomonadota</taxon>
        <taxon>Betaproteobacteria</taxon>
        <taxon>Burkholderiales</taxon>
        <taxon>Oxalobacteraceae</taxon>
        <taxon>Telluria group</taxon>
        <taxon>Pseudoduganella</taxon>
    </lineage>
</organism>
<accession>A0A7X2ITE5</accession>
<dbReference type="RefSeq" id="WP_154380491.1">
    <property type="nucleotide sequence ID" value="NZ_WKJJ01000022.1"/>
</dbReference>
<keyword evidence="2" id="KW-1185">Reference proteome</keyword>
<dbReference type="Proteomes" id="UP000446768">
    <property type="component" value="Unassembled WGS sequence"/>
</dbReference>
<name>A0A7X2ITE5_9BURK</name>
<evidence type="ECO:0008006" key="3">
    <source>
        <dbReference type="Google" id="ProtNLM"/>
    </source>
</evidence>
<dbReference type="Pfam" id="PF10118">
    <property type="entry name" value="Metal_hydrol"/>
    <property type="match status" value="1"/>
</dbReference>
<evidence type="ECO:0000313" key="2">
    <source>
        <dbReference type="Proteomes" id="UP000446768"/>
    </source>
</evidence>
<gene>
    <name evidence="1" type="ORF">GJ700_28675</name>
</gene>
<reference evidence="1 2" key="1">
    <citation type="submission" date="2019-11" db="EMBL/GenBank/DDBJ databases">
        <title>Novel species isolated from a subtropical stream in China.</title>
        <authorList>
            <person name="Lu H."/>
        </authorList>
    </citation>
    <scope>NUCLEOTIDE SEQUENCE [LARGE SCALE GENOMIC DNA]</scope>
    <source>
        <strain evidence="1 2">FT92W</strain>
    </source>
</reference>
<dbReference type="PANTHER" id="PTHR39456:SF1">
    <property type="entry name" value="METAL-DEPENDENT HYDROLASE"/>
    <property type="match status" value="1"/>
</dbReference>
<dbReference type="EMBL" id="WKJJ01000022">
    <property type="protein sequence ID" value="MRV75699.1"/>
    <property type="molecule type" value="Genomic_DNA"/>
</dbReference>
<proteinExistence type="predicted"/>
<protein>
    <recommendedName>
        <fullName evidence="3">Metal-dependent hydrolase</fullName>
    </recommendedName>
</protein>
<evidence type="ECO:0000313" key="1">
    <source>
        <dbReference type="EMBL" id="MRV75699.1"/>
    </source>
</evidence>
<dbReference type="PIRSF" id="PIRSF007580">
    <property type="entry name" value="UCP07580"/>
    <property type="match status" value="1"/>
</dbReference>